<feature type="transmembrane region" description="Helical" evidence="4">
    <location>
        <begin position="376"/>
        <end position="401"/>
    </location>
</feature>
<dbReference type="Proteomes" id="UP000177092">
    <property type="component" value="Unassembled WGS sequence"/>
</dbReference>
<evidence type="ECO:0000256" key="1">
    <source>
        <dbReference type="ARBA" id="ARBA00022692"/>
    </source>
</evidence>
<evidence type="ECO:0000313" key="7">
    <source>
        <dbReference type="Proteomes" id="UP000177092"/>
    </source>
</evidence>
<name>A0A1F6A6L1_9BACT</name>
<protein>
    <recommendedName>
        <fullName evidence="5">Major facilitator superfamily (MFS) profile domain-containing protein</fullName>
    </recommendedName>
</protein>
<feature type="transmembrane region" description="Helical" evidence="4">
    <location>
        <begin position="257"/>
        <end position="277"/>
    </location>
</feature>
<feature type="domain" description="Major facilitator superfamily (MFS) profile" evidence="5">
    <location>
        <begin position="14"/>
        <end position="405"/>
    </location>
</feature>
<evidence type="ECO:0000313" key="6">
    <source>
        <dbReference type="EMBL" id="OGG20092.1"/>
    </source>
</evidence>
<comment type="caution">
    <text evidence="6">The sequence shown here is derived from an EMBL/GenBank/DDBJ whole genome shotgun (WGS) entry which is preliminary data.</text>
</comment>
<proteinExistence type="predicted"/>
<dbReference type="Pfam" id="PF07690">
    <property type="entry name" value="MFS_1"/>
    <property type="match status" value="1"/>
</dbReference>
<feature type="transmembrane region" description="Helical" evidence="4">
    <location>
        <begin position="111"/>
        <end position="132"/>
    </location>
</feature>
<dbReference type="InterPro" id="IPR020846">
    <property type="entry name" value="MFS_dom"/>
</dbReference>
<dbReference type="EMBL" id="MFJN01000057">
    <property type="protein sequence ID" value="OGG20092.1"/>
    <property type="molecule type" value="Genomic_DNA"/>
</dbReference>
<dbReference type="STRING" id="1798384.A3D03_03630"/>
<dbReference type="SUPFAM" id="SSF103473">
    <property type="entry name" value="MFS general substrate transporter"/>
    <property type="match status" value="1"/>
</dbReference>
<dbReference type="PANTHER" id="PTHR23530">
    <property type="entry name" value="TRANSPORT PROTEIN-RELATED"/>
    <property type="match status" value="1"/>
</dbReference>
<dbReference type="PROSITE" id="PS50850">
    <property type="entry name" value="MFS"/>
    <property type="match status" value="1"/>
</dbReference>
<feature type="transmembrane region" description="Helical" evidence="4">
    <location>
        <begin position="351"/>
        <end position="370"/>
    </location>
</feature>
<feature type="transmembrane region" description="Helical" evidence="4">
    <location>
        <begin position="178"/>
        <end position="197"/>
    </location>
</feature>
<evidence type="ECO:0000256" key="2">
    <source>
        <dbReference type="ARBA" id="ARBA00022989"/>
    </source>
</evidence>
<sequence>MGKKGRTIYSIINERFKLVMNDVYKIYTSTFLMGIALAISVISTVYQLANGLSQTQIATISSLFFISYALLEIPTGGIADTYGHKKSVVWGLVAHGISILLIGILPDFRMFVISSLLAGLGYALQSGAYSSLIHDVLTNLNKSAYYIKVQGRVSAYLLFGTLVASPVVSYLYQYSSQLPYILSSVFLFLSAILVHSVKWKLRKDKPSLSLYFQSIKRGVQISLKNKRIIALIILGVVLFLGGNLFANNISQPLQLNLGIKIVQLGLVAAIISGAKAMTSAYAYTLYQKFGGLNSLIGSIIVTALIFFGLTQISGVFGIILILFLYIMAAYKDQIILTLLQNEASNPERSTIISTYSFLTFILVGLTMPLGGLSIDYLGVSTTLLIIAAITIMLGLFGLFIYSNNIKSSEGL</sequence>
<dbReference type="InterPro" id="IPR036259">
    <property type="entry name" value="MFS_trans_sf"/>
</dbReference>
<gene>
    <name evidence="6" type="ORF">A3D03_03630</name>
</gene>
<evidence type="ECO:0000256" key="3">
    <source>
        <dbReference type="ARBA" id="ARBA00023136"/>
    </source>
</evidence>
<dbReference type="Gene3D" id="1.20.1250.20">
    <property type="entry name" value="MFS general substrate transporter like domains"/>
    <property type="match status" value="2"/>
</dbReference>
<keyword evidence="1 4" id="KW-0812">Transmembrane</keyword>
<dbReference type="GO" id="GO:0022857">
    <property type="term" value="F:transmembrane transporter activity"/>
    <property type="evidence" value="ECO:0007669"/>
    <property type="project" value="InterPro"/>
</dbReference>
<organism evidence="6 7">
    <name type="scientific">Candidatus Gottesmanbacteria bacterium RIFCSPHIGHO2_02_FULL_40_13</name>
    <dbReference type="NCBI Taxonomy" id="1798384"/>
    <lineage>
        <taxon>Bacteria</taxon>
        <taxon>Candidatus Gottesmaniibacteriota</taxon>
    </lineage>
</organism>
<feature type="transmembrane region" description="Helical" evidence="4">
    <location>
        <begin position="312"/>
        <end position="330"/>
    </location>
</feature>
<dbReference type="PANTHER" id="PTHR23530:SF1">
    <property type="entry name" value="PERMEASE, MAJOR FACILITATOR SUPERFAMILY-RELATED"/>
    <property type="match status" value="1"/>
</dbReference>
<dbReference type="AlphaFoldDB" id="A0A1F6A6L1"/>
<reference evidence="6 7" key="1">
    <citation type="journal article" date="2016" name="Nat. Commun.">
        <title>Thousands of microbial genomes shed light on interconnected biogeochemical processes in an aquifer system.</title>
        <authorList>
            <person name="Anantharaman K."/>
            <person name="Brown C.T."/>
            <person name="Hug L.A."/>
            <person name="Sharon I."/>
            <person name="Castelle C.J."/>
            <person name="Probst A.J."/>
            <person name="Thomas B.C."/>
            <person name="Singh A."/>
            <person name="Wilkins M.J."/>
            <person name="Karaoz U."/>
            <person name="Brodie E.L."/>
            <person name="Williams K.H."/>
            <person name="Hubbard S.S."/>
            <person name="Banfield J.F."/>
        </authorList>
    </citation>
    <scope>NUCLEOTIDE SEQUENCE [LARGE SCALE GENOMIC DNA]</scope>
</reference>
<accession>A0A1F6A6L1</accession>
<feature type="transmembrane region" description="Helical" evidence="4">
    <location>
        <begin position="289"/>
        <end position="306"/>
    </location>
</feature>
<feature type="transmembrane region" description="Helical" evidence="4">
    <location>
        <begin position="153"/>
        <end position="172"/>
    </location>
</feature>
<dbReference type="InterPro" id="IPR053160">
    <property type="entry name" value="MFS_DHA3_Transporter"/>
</dbReference>
<feature type="transmembrane region" description="Helical" evidence="4">
    <location>
        <begin position="87"/>
        <end position="105"/>
    </location>
</feature>
<feature type="transmembrane region" description="Helical" evidence="4">
    <location>
        <begin position="228"/>
        <end position="245"/>
    </location>
</feature>
<evidence type="ECO:0000259" key="5">
    <source>
        <dbReference type="PROSITE" id="PS50850"/>
    </source>
</evidence>
<feature type="transmembrane region" description="Helical" evidence="4">
    <location>
        <begin position="55"/>
        <end position="75"/>
    </location>
</feature>
<feature type="transmembrane region" description="Helical" evidence="4">
    <location>
        <begin position="26"/>
        <end position="49"/>
    </location>
</feature>
<dbReference type="InterPro" id="IPR011701">
    <property type="entry name" value="MFS"/>
</dbReference>
<keyword evidence="3 4" id="KW-0472">Membrane</keyword>
<evidence type="ECO:0000256" key="4">
    <source>
        <dbReference type="SAM" id="Phobius"/>
    </source>
</evidence>
<keyword evidence="2 4" id="KW-1133">Transmembrane helix</keyword>